<gene>
    <name evidence="6" type="ORF">F0460_00310</name>
</gene>
<dbReference type="InterPro" id="IPR036942">
    <property type="entry name" value="Beta-barrel_TonB_sf"/>
</dbReference>
<feature type="chain" id="PRO_5024452653" evidence="4">
    <location>
        <begin position="19"/>
        <end position="785"/>
    </location>
</feature>
<dbReference type="SUPFAM" id="SSF56935">
    <property type="entry name" value="Porins"/>
    <property type="match status" value="1"/>
</dbReference>
<evidence type="ECO:0000256" key="1">
    <source>
        <dbReference type="ARBA" id="ARBA00004442"/>
    </source>
</evidence>
<comment type="subcellular location">
    <subcellularLocation>
        <location evidence="1">Cell outer membrane</location>
    </subcellularLocation>
</comment>
<sequence length="785" mass="91518">MKKITLVWMLLCCMQIWAQQQNISGTVYTKDDIPVSYLEIRILDVSKNYQQSVATDSLGNFEIITDQPEIILDINDDFHQPLQQQISIEYQKNALKLYLIPLEEQLTELTISVKRPKVKQKIDRMVFDVENSSLSNLNTWEILKRTPNITVKNSSLQVRNNSSILVTINDKRWMMSSQELQTLLENTPGNELQAIEVITNPPAQYEASGAAIVNIKLKQNKLLGYKGTLFSKYEQSMYAKGVAGISNFYNIGKWNFAASYYHGGGNYVRKSKDYVFYEEDTTAWRTITNRKDTSKSQNTWNAMIGYEKDSLTSFNVGINGFYQPNLHGLYNIPTVITNSANDVISQFNTINDHNENNNQINTYAQFQKKLKVHTFSSTAQFTNNSKTKFQDIITQYPTLRNQFTNDEESNTQVFAVQVDDSYKKDKFMWDNGLKFSTISSDFTMLFSDDDSGNLQLNPDKSNDFNYTEKNYAAYSSFSYDLEKWSFKAGLRAEYTQLEGVVKQPADVNKQSYLQWFPTLYAQYNFQNSQQLGISYGKRITRPYYSWLNPAKSYYNEFSYFQGDPRLRPTITHNIELNYSFKNTIITPYYRYEKFPAMEINFQIPETKNLMYRYTNIKSENAAGLQLYKNFEISEKLSVDFSTNTEYRQQYFWDLKNQLYENKKLTFNGRTNVQIQLNQAADWVLNTSFFYTSPTIQGTFNISSFSSTSLQMTRKFFNKKLDASIAFNDIFYSEKMKISTKYANQNNYFLDAADTRNFMITLRYQFGNQSLKTAQRIEKTDEQNRL</sequence>
<dbReference type="PANTHER" id="PTHR40980:SF4">
    <property type="entry name" value="TONB-DEPENDENT RECEPTOR-LIKE BETA-BARREL DOMAIN-CONTAINING PROTEIN"/>
    <property type="match status" value="1"/>
</dbReference>
<dbReference type="GO" id="GO:0009279">
    <property type="term" value="C:cell outer membrane"/>
    <property type="evidence" value="ECO:0007669"/>
    <property type="project" value="UniProtKB-SubCell"/>
</dbReference>
<comment type="caution">
    <text evidence="6">The sequence shown here is derived from an EMBL/GenBank/DDBJ whole genome shotgun (WGS) entry which is preliminary data.</text>
</comment>
<name>A0A5M6CUN7_9FLAO</name>
<feature type="signal peptide" evidence="4">
    <location>
        <begin position="1"/>
        <end position="18"/>
    </location>
</feature>
<evidence type="ECO:0000313" key="6">
    <source>
        <dbReference type="EMBL" id="KAA5538080.1"/>
    </source>
</evidence>
<keyword evidence="4" id="KW-0732">Signal</keyword>
<dbReference type="InterPro" id="IPR041700">
    <property type="entry name" value="OMP_b-brl_3"/>
</dbReference>
<evidence type="ECO:0000256" key="2">
    <source>
        <dbReference type="ARBA" id="ARBA00023136"/>
    </source>
</evidence>
<dbReference type="Pfam" id="PF14905">
    <property type="entry name" value="OMP_b-brl_3"/>
    <property type="match status" value="1"/>
</dbReference>
<dbReference type="PANTHER" id="PTHR40980">
    <property type="entry name" value="PLUG DOMAIN-CONTAINING PROTEIN"/>
    <property type="match status" value="1"/>
</dbReference>
<proteinExistence type="predicted"/>
<dbReference type="RefSeq" id="WP_150009323.1">
    <property type="nucleotide sequence ID" value="NZ_VWSG01000001.1"/>
</dbReference>
<keyword evidence="3" id="KW-0998">Cell outer membrane</keyword>
<keyword evidence="6" id="KW-0675">Receptor</keyword>
<keyword evidence="7" id="KW-1185">Reference proteome</keyword>
<organism evidence="6 7">
    <name type="scientific">Paenimyroides baculatum</name>
    <dbReference type="NCBI Taxonomy" id="2608000"/>
    <lineage>
        <taxon>Bacteria</taxon>
        <taxon>Pseudomonadati</taxon>
        <taxon>Bacteroidota</taxon>
        <taxon>Flavobacteriia</taxon>
        <taxon>Flavobacteriales</taxon>
        <taxon>Flavobacteriaceae</taxon>
        <taxon>Paenimyroides</taxon>
    </lineage>
</organism>
<evidence type="ECO:0000259" key="5">
    <source>
        <dbReference type="Pfam" id="PF14905"/>
    </source>
</evidence>
<dbReference type="Gene3D" id="2.40.170.20">
    <property type="entry name" value="TonB-dependent receptor, beta-barrel domain"/>
    <property type="match status" value="1"/>
</dbReference>
<dbReference type="EMBL" id="VWSG01000001">
    <property type="protein sequence ID" value="KAA5538080.1"/>
    <property type="molecule type" value="Genomic_DNA"/>
</dbReference>
<protein>
    <submittedName>
        <fullName evidence="6">TonB-dependent receptor</fullName>
    </submittedName>
</protein>
<reference evidence="6 7" key="1">
    <citation type="submission" date="2019-09" db="EMBL/GenBank/DDBJ databases">
        <title>Genome sequence and assembly of Flavobacterium sp.</title>
        <authorList>
            <person name="Chhetri G."/>
        </authorList>
    </citation>
    <scope>NUCLEOTIDE SEQUENCE [LARGE SCALE GENOMIC DNA]</scope>
    <source>
        <strain evidence="6 7">SNL9</strain>
    </source>
</reference>
<evidence type="ECO:0000313" key="7">
    <source>
        <dbReference type="Proteomes" id="UP000325141"/>
    </source>
</evidence>
<accession>A0A5M6CUN7</accession>
<dbReference type="AlphaFoldDB" id="A0A5M6CUN7"/>
<evidence type="ECO:0000256" key="4">
    <source>
        <dbReference type="SAM" id="SignalP"/>
    </source>
</evidence>
<dbReference type="Proteomes" id="UP000325141">
    <property type="component" value="Unassembled WGS sequence"/>
</dbReference>
<feature type="domain" description="Outer membrane protein beta-barrel" evidence="5">
    <location>
        <begin position="371"/>
        <end position="763"/>
    </location>
</feature>
<keyword evidence="2" id="KW-0472">Membrane</keyword>
<evidence type="ECO:0000256" key="3">
    <source>
        <dbReference type="ARBA" id="ARBA00023237"/>
    </source>
</evidence>